<dbReference type="EMBL" id="PTQR01000116">
    <property type="protein sequence ID" value="TKX19343.1"/>
    <property type="molecule type" value="Genomic_DNA"/>
</dbReference>
<dbReference type="AlphaFoldDB" id="A0A4U7AMN6"/>
<dbReference type="Proteomes" id="UP000308133">
    <property type="component" value="Unassembled WGS sequence"/>
</dbReference>
<comment type="caution">
    <text evidence="1">The sequence shown here is derived from an EMBL/GenBank/DDBJ whole genome shotgun (WGS) entry which is preliminary data.</text>
</comment>
<name>A0A4U7AMN6_9PEZI</name>
<reference evidence="1 2" key="1">
    <citation type="submission" date="2018-02" db="EMBL/GenBank/DDBJ databases">
        <title>Draft genome sequences of Elsinoe sp., causing black scab on jojoba.</title>
        <authorList>
            <person name="Stodart B."/>
            <person name="Jeffress S."/>
            <person name="Ash G."/>
            <person name="Arun Chinnappa K."/>
        </authorList>
    </citation>
    <scope>NUCLEOTIDE SEQUENCE [LARGE SCALE GENOMIC DNA]</scope>
    <source>
        <strain evidence="1 2">Hillstone_2</strain>
    </source>
</reference>
<organism evidence="1 2">
    <name type="scientific">Elsinoe australis</name>
    <dbReference type="NCBI Taxonomy" id="40998"/>
    <lineage>
        <taxon>Eukaryota</taxon>
        <taxon>Fungi</taxon>
        <taxon>Dikarya</taxon>
        <taxon>Ascomycota</taxon>
        <taxon>Pezizomycotina</taxon>
        <taxon>Dothideomycetes</taxon>
        <taxon>Dothideomycetidae</taxon>
        <taxon>Myriangiales</taxon>
        <taxon>Elsinoaceae</taxon>
        <taxon>Elsinoe</taxon>
    </lineage>
</organism>
<protein>
    <submittedName>
        <fullName evidence="1">Uncharacterized protein</fullName>
    </submittedName>
</protein>
<gene>
    <name evidence="1" type="ORF">C1H76_8529</name>
</gene>
<sequence length="120" mass="13094">MASPLLTMPLRRINHTPAPLYQHTPTSLLRIGGSKFFSSSVFRGGNNTPHKPDVDFKNEIPKFNFKDLGASRTAKIVVISGLAIAATAETVTYVRLGIRWWRGEGKVEDEGAEGKGVEGN</sequence>
<accession>A0A4U7AMN6</accession>
<proteinExistence type="predicted"/>
<evidence type="ECO:0000313" key="1">
    <source>
        <dbReference type="EMBL" id="TKX19343.1"/>
    </source>
</evidence>
<evidence type="ECO:0000313" key="2">
    <source>
        <dbReference type="Proteomes" id="UP000308133"/>
    </source>
</evidence>